<dbReference type="PRINTS" id="PR00455">
    <property type="entry name" value="HTHTETR"/>
</dbReference>
<keyword evidence="6" id="KW-0614">Plasmid</keyword>
<keyword evidence="3" id="KW-0804">Transcription</keyword>
<dbReference type="EMBL" id="CP000928">
    <property type="protein sequence ID" value="ABZ74406.1"/>
    <property type="molecule type" value="Genomic_DNA"/>
</dbReference>
<name>B0T919_CAUSK</name>
<dbReference type="InterPro" id="IPR009057">
    <property type="entry name" value="Homeodomain-like_sf"/>
</dbReference>
<reference evidence="6" key="1">
    <citation type="submission" date="2008-01" db="EMBL/GenBank/DDBJ databases">
        <title>Complete sequence of plasmid1 pCAUL01 of Caulobacter sp. K31.</title>
        <authorList>
            <consortium name="US DOE Joint Genome Institute"/>
            <person name="Copeland A."/>
            <person name="Lucas S."/>
            <person name="Lapidus A."/>
            <person name="Barry K."/>
            <person name="Glavina del Rio T."/>
            <person name="Dalin E."/>
            <person name="Tice H."/>
            <person name="Pitluck S."/>
            <person name="Bruce D."/>
            <person name="Goodwin L."/>
            <person name="Thompson L.S."/>
            <person name="Brettin T."/>
            <person name="Detter J.C."/>
            <person name="Han C."/>
            <person name="Schmutz J."/>
            <person name="Larimer F."/>
            <person name="Land M."/>
            <person name="Hauser L."/>
            <person name="Kyrpides N."/>
            <person name="Kim E."/>
            <person name="Stephens C."/>
            <person name="Richardson P."/>
        </authorList>
    </citation>
    <scope>NUCLEOTIDE SEQUENCE [LARGE SCALE GENOMIC DNA]</scope>
    <source>
        <plasmid evidence="6">K31</plasmid>
        <plasmid evidence="6">pCAUL01</plasmid>
    </source>
</reference>
<evidence type="ECO:0000256" key="3">
    <source>
        <dbReference type="ARBA" id="ARBA00023163"/>
    </source>
</evidence>
<organism evidence="6">
    <name type="scientific">Caulobacter sp. (strain K31)</name>
    <dbReference type="NCBI Taxonomy" id="366602"/>
    <lineage>
        <taxon>Bacteria</taxon>
        <taxon>Pseudomonadati</taxon>
        <taxon>Pseudomonadota</taxon>
        <taxon>Alphaproteobacteria</taxon>
        <taxon>Caulobacterales</taxon>
        <taxon>Caulobacteraceae</taxon>
        <taxon>Caulobacter</taxon>
    </lineage>
</organism>
<evidence type="ECO:0000313" key="6">
    <source>
        <dbReference type="EMBL" id="ABZ74406.1"/>
    </source>
</evidence>
<dbReference type="PROSITE" id="PS50977">
    <property type="entry name" value="HTH_TETR_2"/>
    <property type="match status" value="1"/>
</dbReference>
<feature type="domain" description="HTH tetR-type" evidence="5">
    <location>
        <begin position="7"/>
        <end position="67"/>
    </location>
</feature>
<evidence type="ECO:0000256" key="4">
    <source>
        <dbReference type="PROSITE-ProRule" id="PRU00335"/>
    </source>
</evidence>
<evidence type="ECO:0000256" key="1">
    <source>
        <dbReference type="ARBA" id="ARBA00023015"/>
    </source>
</evidence>
<dbReference type="InterPro" id="IPR001647">
    <property type="entry name" value="HTH_TetR"/>
</dbReference>
<dbReference type="InterPro" id="IPR050109">
    <property type="entry name" value="HTH-type_TetR-like_transc_reg"/>
</dbReference>
<accession>B0T919</accession>
<dbReference type="OrthoDB" id="9787680at2"/>
<dbReference type="InterPro" id="IPR036271">
    <property type="entry name" value="Tet_transcr_reg_TetR-rel_C_sf"/>
</dbReference>
<dbReference type="SUPFAM" id="SSF48498">
    <property type="entry name" value="Tetracyclin repressor-like, C-terminal domain"/>
    <property type="match status" value="1"/>
</dbReference>
<proteinExistence type="predicted"/>
<keyword evidence="2 4" id="KW-0238">DNA-binding</keyword>
<dbReference type="KEGG" id="cak:Caul_5286"/>
<dbReference type="HOGENOM" id="CLU_069356_23_1_5"/>
<dbReference type="Pfam" id="PF00440">
    <property type="entry name" value="TetR_N"/>
    <property type="match status" value="1"/>
</dbReference>
<evidence type="ECO:0000259" key="5">
    <source>
        <dbReference type="PROSITE" id="PS50977"/>
    </source>
</evidence>
<gene>
    <name evidence="6" type="ordered locus">Caul_5286</name>
</gene>
<dbReference type="GO" id="GO:0003700">
    <property type="term" value="F:DNA-binding transcription factor activity"/>
    <property type="evidence" value="ECO:0007669"/>
    <property type="project" value="TreeGrafter"/>
</dbReference>
<sequence length="196" mass="21202">MSRNSERPAAERLVAVATDLFYRKGFRAVGIEEIVDQTGVTKPTLYRNFASKDELGAACLSQLAAQDMARLTAIAERLADEPLGQIRAIVREVSERIADRAYRGWPLSNAEVEIPDRQHPARLVCGQYKTKVRTHLQQLAGQAGLSRPDALADGLLLLIEGAAASWHSFGPDGPSAALSESCETLLAGHAQSRLVA</sequence>
<dbReference type="Gene3D" id="1.10.357.10">
    <property type="entry name" value="Tetracycline Repressor, domain 2"/>
    <property type="match status" value="1"/>
</dbReference>
<evidence type="ECO:0000256" key="2">
    <source>
        <dbReference type="ARBA" id="ARBA00023125"/>
    </source>
</evidence>
<dbReference type="PANTHER" id="PTHR30055:SF234">
    <property type="entry name" value="HTH-TYPE TRANSCRIPTIONAL REGULATOR BETI"/>
    <property type="match status" value="1"/>
</dbReference>
<dbReference type="AlphaFoldDB" id="B0T919"/>
<feature type="DNA-binding region" description="H-T-H motif" evidence="4">
    <location>
        <begin position="30"/>
        <end position="49"/>
    </location>
</feature>
<dbReference type="SUPFAM" id="SSF46689">
    <property type="entry name" value="Homeodomain-like"/>
    <property type="match status" value="1"/>
</dbReference>
<dbReference type="PANTHER" id="PTHR30055">
    <property type="entry name" value="HTH-TYPE TRANSCRIPTIONAL REGULATOR RUTR"/>
    <property type="match status" value="1"/>
</dbReference>
<dbReference type="GO" id="GO:0000976">
    <property type="term" value="F:transcription cis-regulatory region binding"/>
    <property type="evidence" value="ECO:0007669"/>
    <property type="project" value="TreeGrafter"/>
</dbReference>
<protein>
    <submittedName>
        <fullName evidence="6">Transcriptional regulator, TetR family</fullName>
    </submittedName>
</protein>
<keyword evidence="1" id="KW-0805">Transcription regulation</keyword>
<geneLocation type="plasmid" evidence="6">
    <name>pCAUL01</name>
</geneLocation>